<dbReference type="GO" id="GO:0003677">
    <property type="term" value="F:DNA binding"/>
    <property type="evidence" value="ECO:0007669"/>
    <property type="project" value="InterPro"/>
</dbReference>
<dbReference type="EMBL" id="QRXR01000010">
    <property type="protein sequence ID" value="RGU25019.1"/>
    <property type="molecule type" value="Genomic_DNA"/>
</dbReference>
<evidence type="ECO:0000313" key="6">
    <source>
        <dbReference type="Proteomes" id="UP000283721"/>
    </source>
</evidence>
<dbReference type="Gene3D" id="1.10.260.40">
    <property type="entry name" value="lambda repressor-like DNA-binding domains"/>
    <property type="match status" value="1"/>
</dbReference>
<protein>
    <submittedName>
        <fullName evidence="2">XRE family transcriptional regulator</fullName>
    </submittedName>
</protein>
<feature type="domain" description="HTH cro/C1-type" evidence="1">
    <location>
        <begin position="34"/>
        <end position="88"/>
    </location>
</feature>
<dbReference type="PROSITE" id="PS50943">
    <property type="entry name" value="HTH_CROC1"/>
    <property type="match status" value="1"/>
</dbReference>
<dbReference type="EMBL" id="QRUJ01000040">
    <property type="protein sequence ID" value="RGR51662.1"/>
    <property type="molecule type" value="Genomic_DNA"/>
</dbReference>
<dbReference type="SUPFAM" id="SSF47413">
    <property type="entry name" value="lambda repressor-like DNA-binding domains"/>
    <property type="match status" value="1"/>
</dbReference>
<evidence type="ECO:0000313" key="7">
    <source>
        <dbReference type="Proteomes" id="UP000283765"/>
    </source>
</evidence>
<evidence type="ECO:0000313" key="4">
    <source>
        <dbReference type="EMBL" id="RGZ88009.1"/>
    </source>
</evidence>
<dbReference type="Pfam" id="PF01381">
    <property type="entry name" value="HTH_3"/>
    <property type="match status" value="1"/>
</dbReference>
<gene>
    <name evidence="4" type="ORF">DW967_16380</name>
    <name evidence="3" type="ORF">DWW89_07445</name>
    <name evidence="2" type="ORF">DWY38_16305</name>
</gene>
<comment type="caution">
    <text evidence="2">The sequence shown here is derived from an EMBL/GenBank/DDBJ whole genome shotgun (WGS) entry which is preliminary data.</text>
</comment>
<organism evidence="2 5">
    <name type="scientific">Agathobacter rectalis</name>
    <dbReference type="NCBI Taxonomy" id="39491"/>
    <lineage>
        <taxon>Bacteria</taxon>
        <taxon>Bacillati</taxon>
        <taxon>Bacillota</taxon>
        <taxon>Clostridia</taxon>
        <taxon>Lachnospirales</taxon>
        <taxon>Lachnospiraceae</taxon>
        <taxon>Agathobacter</taxon>
    </lineage>
</organism>
<evidence type="ECO:0000259" key="1">
    <source>
        <dbReference type="PROSITE" id="PS50943"/>
    </source>
</evidence>
<dbReference type="Proteomes" id="UP000283721">
    <property type="component" value="Unassembled WGS sequence"/>
</dbReference>
<dbReference type="InterPro" id="IPR001387">
    <property type="entry name" value="Cro/C1-type_HTH"/>
</dbReference>
<sequence length="131" mass="15065">MIEAPYFFVREVSRVIQEIKEYDSDTCLEIGIRIQDIRESRHMKAIELASYLGIGKNQMSRIESGKANCTIPQLYCIAQILDCSADFLLFGEEHMNYSPEMVELVNNLKMVTGRIEGEIKNSLLKTTNQKR</sequence>
<evidence type="ECO:0000313" key="5">
    <source>
        <dbReference type="Proteomes" id="UP000266066"/>
    </source>
</evidence>
<dbReference type="InterPro" id="IPR010982">
    <property type="entry name" value="Lambda_DNA-bd_dom_sf"/>
</dbReference>
<dbReference type="EMBL" id="QSES01000050">
    <property type="protein sequence ID" value="RGZ88009.1"/>
    <property type="molecule type" value="Genomic_DNA"/>
</dbReference>
<name>A0A395UW49_9FIRM</name>
<evidence type="ECO:0000313" key="3">
    <source>
        <dbReference type="EMBL" id="RGU25019.1"/>
    </source>
</evidence>
<dbReference type="Proteomes" id="UP000283765">
    <property type="component" value="Unassembled WGS sequence"/>
</dbReference>
<reference evidence="5 6" key="1">
    <citation type="submission" date="2018-08" db="EMBL/GenBank/DDBJ databases">
        <title>A genome reference for cultivated species of the human gut microbiota.</title>
        <authorList>
            <person name="Zou Y."/>
            <person name="Xue W."/>
            <person name="Luo G."/>
        </authorList>
    </citation>
    <scope>NUCLEOTIDE SEQUENCE [LARGE SCALE GENOMIC DNA]</scope>
    <source>
        <strain evidence="3 7">AF17-27</strain>
        <strain evidence="2 5">AF25-15</strain>
        <strain evidence="4 6">AM47-6BH</strain>
    </source>
</reference>
<dbReference type="CDD" id="cd00093">
    <property type="entry name" value="HTH_XRE"/>
    <property type="match status" value="1"/>
</dbReference>
<dbReference type="SMART" id="SM00530">
    <property type="entry name" value="HTH_XRE"/>
    <property type="match status" value="1"/>
</dbReference>
<accession>A0A395UW49</accession>
<dbReference type="Proteomes" id="UP000266066">
    <property type="component" value="Unassembled WGS sequence"/>
</dbReference>
<evidence type="ECO:0000313" key="2">
    <source>
        <dbReference type="EMBL" id="RGR51662.1"/>
    </source>
</evidence>
<dbReference type="AlphaFoldDB" id="A0A395UW49"/>
<proteinExistence type="predicted"/>